<feature type="region of interest" description="Disordered" evidence="1">
    <location>
        <begin position="30"/>
        <end position="57"/>
    </location>
</feature>
<dbReference type="GO" id="GO:0003677">
    <property type="term" value="F:DNA binding"/>
    <property type="evidence" value="ECO:0007669"/>
    <property type="project" value="TreeGrafter"/>
</dbReference>
<dbReference type="EMBL" id="HAEC01012132">
    <property type="protein sequence ID" value="SBQ80349.1"/>
    <property type="molecule type" value="Transcribed_RNA"/>
</dbReference>
<reference evidence="2" key="2">
    <citation type="submission" date="2016-06" db="EMBL/GenBank/DDBJ databases">
        <title>The genome of a short-lived fish provides insights into sex chromosome evolution and the genetic control of aging.</title>
        <authorList>
            <person name="Reichwald K."/>
            <person name="Felder M."/>
            <person name="Petzold A."/>
            <person name="Koch P."/>
            <person name="Groth M."/>
            <person name="Platzer M."/>
        </authorList>
    </citation>
    <scope>NUCLEOTIDE SEQUENCE</scope>
    <source>
        <tissue evidence="2">Brain</tissue>
    </source>
</reference>
<dbReference type="AlphaFoldDB" id="A0A1A8HAV7"/>
<dbReference type="InterPro" id="IPR027417">
    <property type="entry name" value="P-loop_NTPase"/>
</dbReference>
<evidence type="ECO:0000256" key="1">
    <source>
        <dbReference type="SAM" id="MobiDB-lite"/>
    </source>
</evidence>
<reference evidence="2" key="1">
    <citation type="submission" date="2016-05" db="EMBL/GenBank/DDBJ databases">
        <authorList>
            <person name="Lavstsen T."/>
            <person name="Jespersen J.S."/>
        </authorList>
    </citation>
    <scope>NUCLEOTIDE SEQUENCE</scope>
    <source>
        <tissue evidence="2">Brain</tissue>
    </source>
</reference>
<proteinExistence type="predicted"/>
<organism evidence="2">
    <name type="scientific">Nothobranchius korthausae</name>
    <dbReference type="NCBI Taxonomy" id="1143690"/>
    <lineage>
        <taxon>Eukaryota</taxon>
        <taxon>Metazoa</taxon>
        <taxon>Chordata</taxon>
        <taxon>Craniata</taxon>
        <taxon>Vertebrata</taxon>
        <taxon>Euteleostomi</taxon>
        <taxon>Actinopterygii</taxon>
        <taxon>Neopterygii</taxon>
        <taxon>Teleostei</taxon>
        <taxon>Neoteleostei</taxon>
        <taxon>Acanthomorphata</taxon>
        <taxon>Ovalentaria</taxon>
        <taxon>Atherinomorphae</taxon>
        <taxon>Cyprinodontiformes</taxon>
        <taxon>Nothobranchiidae</taxon>
        <taxon>Nothobranchius</taxon>
    </lineage>
</organism>
<gene>
    <name evidence="2" type="primary">ATAD5A</name>
</gene>
<name>A0A1A8HAV7_9TELE</name>
<sequence>MQRATPKKAESDRQDRSCCRAAQKMIQLLAGKRAEAPAEKESTSPRSSVISAGRTKEKADRLHFSGVSHSGMSDTEERDNASLICDQLGKQNKETAMSLILFEEVDVIFEDDVGFVAAIRSFVTTTKRPVVLTSNDPFLRERFSCSLEASVCSYLQLTVSG</sequence>
<dbReference type="GO" id="GO:0061860">
    <property type="term" value="F:DNA clamp unloader activity"/>
    <property type="evidence" value="ECO:0007669"/>
    <property type="project" value="TreeGrafter"/>
</dbReference>
<accession>A0A1A8HAV7</accession>
<dbReference type="Gene3D" id="3.40.50.300">
    <property type="entry name" value="P-loop containing nucleotide triphosphate hydrolases"/>
    <property type="match status" value="1"/>
</dbReference>
<dbReference type="PANTHER" id="PTHR23389">
    <property type="entry name" value="CHROMOSOME TRANSMISSION FIDELITY FACTOR 18"/>
    <property type="match status" value="1"/>
</dbReference>
<dbReference type="GO" id="GO:0005634">
    <property type="term" value="C:nucleus"/>
    <property type="evidence" value="ECO:0007669"/>
    <property type="project" value="TreeGrafter"/>
</dbReference>
<feature type="compositionally biased region" description="Basic and acidic residues" evidence="1">
    <location>
        <begin position="32"/>
        <end position="43"/>
    </location>
</feature>
<dbReference type="PANTHER" id="PTHR23389:SF21">
    <property type="entry name" value="ATPASE FAMILY AAA DOMAIN-CONTAINING PROTEIN 5"/>
    <property type="match status" value="1"/>
</dbReference>
<evidence type="ECO:0000313" key="2">
    <source>
        <dbReference type="EMBL" id="SBQ80349.1"/>
    </source>
</evidence>
<protein>
    <submittedName>
        <fullName evidence="2">ATPase family, AAA domain containing 5a</fullName>
    </submittedName>
</protein>